<dbReference type="EMBL" id="JBFXLU010000159">
    <property type="protein sequence ID" value="KAL2837511.1"/>
    <property type="molecule type" value="Genomic_DNA"/>
</dbReference>
<comment type="caution">
    <text evidence="1">The sequence shown here is derived from an EMBL/GenBank/DDBJ whole genome shotgun (WGS) entry which is preliminary data.</text>
</comment>
<proteinExistence type="predicted"/>
<sequence>MAFGQRYHLLMSFRMQKGYSFQPRVIPFRNRDPPNQIVFRNIGLAPTCQAGHTWLQAISCLGQEKDKTLRARDSPSRERFMLHASVLYGRLATRGYGPYPRLTKRVIRSYFPRTSPSTGCSFRLARTENDLRGRKRLTSNIIIYIAL</sequence>
<protein>
    <submittedName>
        <fullName evidence="1">Uncharacterized protein</fullName>
    </submittedName>
</protein>
<evidence type="ECO:0000313" key="1">
    <source>
        <dbReference type="EMBL" id="KAL2837511.1"/>
    </source>
</evidence>
<gene>
    <name evidence="1" type="ORF">BJY01DRAFT_42395</name>
</gene>
<name>A0ABR4JBS9_9EURO</name>
<organism evidence="1 2">
    <name type="scientific">Aspergillus pseudoustus</name>
    <dbReference type="NCBI Taxonomy" id="1810923"/>
    <lineage>
        <taxon>Eukaryota</taxon>
        <taxon>Fungi</taxon>
        <taxon>Dikarya</taxon>
        <taxon>Ascomycota</taxon>
        <taxon>Pezizomycotina</taxon>
        <taxon>Eurotiomycetes</taxon>
        <taxon>Eurotiomycetidae</taxon>
        <taxon>Eurotiales</taxon>
        <taxon>Aspergillaceae</taxon>
        <taxon>Aspergillus</taxon>
        <taxon>Aspergillus subgen. Nidulantes</taxon>
    </lineage>
</organism>
<dbReference type="Proteomes" id="UP001610446">
    <property type="component" value="Unassembled WGS sequence"/>
</dbReference>
<evidence type="ECO:0000313" key="2">
    <source>
        <dbReference type="Proteomes" id="UP001610446"/>
    </source>
</evidence>
<reference evidence="1 2" key="1">
    <citation type="submission" date="2024-07" db="EMBL/GenBank/DDBJ databases">
        <title>Section-level genome sequencing and comparative genomics of Aspergillus sections Usti and Cavernicolus.</title>
        <authorList>
            <consortium name="Lawrence Berkeley National Laboratory"/>
            <person name="Nybo J.L."/>
            <person name="Vesth T.C."/>
            <person name="Theobald S."/>
            <person name="Frisvad J.C."/>
            <person name="Larsen T.O."/>
            <person name="Kjaerboelling I."/>
            <person name="Rothschild-Mancinelli K."/>
            <person name="Lyhne E.K."/>
            <person name="Kogle M.E."/>
            <person name="Barry K."/>
            <person name="Clum A."/>
            <person name="Na H."/>
            <person name="Ledsgaard L."/>
            <person name="Lin J."/>
            <person name="Lipzen A."/>
            <person name="Kuo A."/>
            <person name="Riley R."/>
            <person name="Mondo S."/>
            <person name="Labutti K."/>
            <person name="Haridas S."/>
            <person name="Pangalinan J."/>
            <person name="Salamov A.A."/>
            <person name="Simmons B.A."/>
            <person name="Magnuson J.K."/>
            <person name="Chen J."/>
            <person name="Drula E."/>
            <person name="Henrissat B."/>
            <person name="Wiebenga A."/>
            <person name="Lubbers R.J."/>
            <person name="Gomes A.C."/>
            <person name="Makela M.R."/>
            <person name="Stajich J."/>
            <person name="Grigoriev I.V."/>
            <person name="Mortensen U.H."/>
            <person name="De Vries R.P."/>
            <person name="Baker S.E."/>
            <person name="Andersen M.R."/>
        </authorList>
    </citation>
    <scope>NUCLEOTIDE SEQUENCE [LARGE SCALE GENOMIC DNA]</scope>
    <source>
        <strain evidence="1 2">CBS 123904</strain>
    </source>
</reference>
<keyword evidence="2" id="KW-1185">Reference proteome</keyword>
<accession>A0ABR4JBS9</accession>